<sequence>MSKLPEWVPEMVEKGQSIETCLTLWRDLSAVELQERTNRRAEEQEAFERIMRTKDIQVKERKSIFELSWRWKKVNRLELKRNKLYLNLLTLN</sequence>
<dbReference type="EMBL" id="NEDP02082591">
    <property type="protein sequence ID" value="OWF34493.1"/>
    <property type="molecule type" value="Genomic_DNA"/>
</dbReference>
<dbReference type="Proteomes" id="UP000242188">
    <property type="component" value="Unassembled WGS sequence"/>
</dbReference>
<gene>
    <name evidence="1" type="ORF">KP79_PYT03447</name>
</gene>
<reference evidence="1 2" key="1">
    <citation type="journal article" date="2017" name="Nat. Ecol. Evol.">
        <title>Scallop genome provides insights into evolution of bilaterian karyotype and development.</title>
        <authorList>
            <person name="Wang S."/>
            <person name="Zhang J."/>
            <person name="Jiao W."/>
            <person name="Li J."/>
            <person name="Xun X."/>
            <person name="Sun Y."/>
            <person name="Guo X."/>
            <person name="Huan P."/>
            <person name="Dong B."/>
            <person name="Zhang L."/>
            <person name="Hu X."/>
            <person name="Sun X."/>
            <person name="Wang J."/>
            <person name="Zhao C."/>
            <person name="Wang Y."/>
            <person name="Wang D."/>
            <person name="Huang X."/>
            <person name="Wang R."/>
            <person name="Lv J."/>
            <person name="Li Y."/>
            <person name="Zhang Z."/>
            <person name="Liu B."/>
            <person name="Lu W."/>
            <person name="Hui Y."/>
            <person name="Liang J."/>
            <person name="Zhou Z."/>
            <person name="Hou R."/>
            <person name="Li X."/>
            <person name="Liu Y."/>
            <person name="Li H."/>
            <person name="Ning X."/>
            <person name="Lin Y."/>
            <person name="Zhao L."/>
            <person name="Xing Q."/>
            <person name="Dou J."/>
            <person name="Li Y."/>
            <person name="Mao J."/>
            <person name="Guo H."/>
            <person name="Dou H."/>
            <person name="Li T."/>
            <person name="Mu C."/>
            <person name="Jiang W."/>
            <person name="Fu Q."/>
            <person name="Fu X."/>
            <person name="Miao Y."/>
            <person name="Liu J."/>
            <person name="Yu Q."/>
            <person name="Li R."/>
            <person name="Liao H."/>
            <person name="Li X."/>
            <person name="Kong Y."/>
            <person name="Jiang Z."/>
            <person name="Chourrout D."/>
            <person name="Li R."/>
            <person name="Bao Z."/>
        </authorList>
    </citation>
    <scope>NUCLEOTIDE SEQUENCE [LARGE SCALE GENOMIC DNA]</scope>
    <source>
        <strain evidence="1 2">PY_sf001</strain>
    </source>
</reference>
<organism evidence="1 2">
    <name type="scientific">Mizuhopecten yessoensis</name>
    <name type="common">Japanese scallop</name>
    <name type="synonym">Patinopecten yessoensis</name>
    <dbReference type="NCBI Taxonomy" id="6573"/>
    <lineage>
        <taxon>Eukaryota</taxon>
        <taxon>Metazoa</taxon>
        <taxon>Spiralia</taxon>
        <taxon>Lophotrochozoa</taxon>
        <taxon>Mollusca</taxon>
        <taxon>Bivalvia</taxon>
        <taxon>Autobranchia</taxon>
        <taxon>Pteriomorphia</taxon>
        <taxon>Pectinida</taxon>
        <taxon>Pectinoidea</taxon>
        <taxon>Pectinidae</taxon>
        <taxon>Mizuhopecten</taxon>
    </lineage>
</organism>
<accession>A0A210PDE0</accession>
<comment type="caution">
    <text evidence="1">The sequence shown here is derived from an EMBL/GenBank/DDBJ whole genome shotgun (WGS) entry which is preliminary data.</text>
</comment>
<protein>
    <submittedName>
        <fullName evidence="1">Uncharacterized protein</fullName>
    </submittedName>
</protein>
<evidence type="ECO:0000313" key="2">
    <source>
        <dbReference type="Proteomes" id="UP000242188"/>
    </source>
</evidence>
<keyword evidence="2" id="KW-1185">Reference proteome</keyword>
<dbReference type="AlphaFoldDB" id="A0A210PDE0"/>
<evidence type="ECO:0000313" key="1">
    <source>
        <dbReference type="EMBL" id="OWF34493.1"/>
    </source>
</evidence>
<proteinExistence type="predicted"/>
<name>A0A210PDE0_MIZYE</name>